<dbReference type="Pfam" id="PF15415">
    <property type="entry name" value="Mfa_like_2"/>
    <property type="match status" value="1"/>
</dbReference>
<sequence>MEIKKYICMIGGFLLLSACSEQESILPPEVPEGMVEIHPSLPGMLTASPTTGSRAGENPSFTPDDQLLEGKDILPLEDGTTMWLLIEGETSDKREYKTLKSYVVKGEGEQQRLYPCTVDEEGKVKDENVAPLYIPYGSYTFKGIAPARAFLDEQGIPITDLTKASPYRLMVKNGEYLISTDERYKQTQAESLKIEEGKGKVQLVQLNPLINQTAQLKFTLYADPTDKYIHSIEMLPAGVDISGLQDPLAQPETKIWNWTPAVTDTLKAYPGNKFEKLLLQGSDTQSITSKNEKELEVRAAVLPTDAVSTSVIVLFNLRVNDVPTQYEMMLNQKILRAAFSYHYKGKVTVTNGIVAIVWQRVSWDADVEIDIED</sequence>
<evidence type="ECO:0000313" key="1">
    <source>
        <dbReference type="EMBL" id="EJX07027.1"/>
    </source>
</evidence>
<dbReference type="EMBL" id="AMCI01000996">
    <property type="protein sequence ID" value="EJX07027.1"/>
    <property type="molecule type" value="Genomic_DNA"/>
</dbReference>
<reference evidence="1" key="1">
    <citation type="journal article" date="2012" name="PLoS ONE">
        <title>Gene sets for utilization of primary and secondary nutrition supplies in the distal gut of endangered iberian lynx.</title>
        <authorList>
            <person name="Alcaide M."/>
            <person name="Messina E."/>
            <person name="Richter M."/>
            <person name="Bargiela R."/>
            <person name="Peplies J."/>
            <person name="Huws S.A."/>
            <person name="Newbold C.J."/>
            <person name="Golyshin P.N."/>
            <person name="Simon M.A."/>
            <person name="Lopez G."/>
            <person name="Yakimov M.M."/>
            <person name="Ferrer M."/>
        </authorList>
    </citation>
    <scope>NUCLEOTIDE SEQUENCE</scope>
</reference>
<dbReference type="Gene3D" id="2.60.40.3730">
    <property type="entry name" value="Fimbrillin-like"/>
    <property type="match status" value="1"/>
</dbReference>
<dbReference type="Gene3D" id="2.60.40.3740">
    <property type="match status" value="1"/>
</dbReference>
<comment type="caution">
    <text evidence="1">The sequence shown here is derived from an EMBL/GenBank/DDBJ whole genome shotgun (WGS) entry which is preliminary data.</text>
</comment>
<evidence type="ECO:0008006" key="2">
    <source>
        <dbReference type="Google" id="ProtNLM"/>
    </source>
</evidence>
<name>J9GHR3_9ZZZZ</name>
<dbReference type="PROSITE" id="PS51257">
    <property type="entry name" value="PROKAR_LIPOPROTEIN"/>
    <property type="match status" value="1"/>
</dbReference>
<accession>J9GHR3</accession>
<dbReference type="InterPro" id="IPR029231">
    <property type="entry name" value="Mfa-like_2"/>
</dbReference>
<proteinExistence type="predicted"/>
<gene>
    <name evidence="1" type="ORF">EVA_04895</name>
</gene>
<protein>
    <recommendedName>
        <fullName evidence="2">Lipoprotein</fullName>
    </recommendedName>
</protein>
<dbReference type="InterPro" id="IPR043107">
    <property type="entry name" value="Mfa-like_2_C"/>
</dbReference>
<organism evidence="1">
    <name type="scientific">gut metagenome</name>
    <dbReference type="NCBI Taxonomy" id="749906"/>
    <lineage>
        <taxon>unclassified sequences</taxon>
        <taxon>metagenomes</taxon>
        <taxon>organismal metagenomes</taxon>
    </lineage>
</organism>
<dbReference type="AlphaFoldDB" id="J9GHR3"/>